<name>A0A923SIG3_9BACT</name>
<protein>
    <submittedName>
        <fullName evidence="3">T9SS type A sorting domain-containing protein</fullName>
    </submittedName>
</protein>
<evidence type="ECO:0000313" key="3">
    <source>
        <dbReference type="EMBL" id="MBC5992784.1"/>
    </source>
</evidence>
<dbReference type="NCBIfam" id="TIGR04183">
    <property type="entry name" value="Por_Secre_tail"/>
    <property type="match status" value="1"/>
</dbReference>
<feature type="chain" id="PRO_5037163888" evidence="1">
    <location>
        <begin position="24"/>
        <end position="378"/>
    </location>
</feature>
<accession>A0A923SIG3</accession>
<comment type="caution">
    <text evidence="3">The sequence shown here is derived from an EMBL/GenBank/DDBJ whole genome shotgun (WGS) entry which is preliminary data.</text>
</comment>
<dbReference type="RefSeq" id="WP_187066821.1">
    <property type="nucleotide sequence ID" value="NZ_JACRVF010000002.1"/>
</dbReference>
<proteinExistence type="predicted"/>
<feature type="domain" description="Secretion system C-terminal sorting" evidence="2">
    <location>
        <begin position="307"/>
        <end position="377"/>
    </location>
</feature>
<feature type="signal peptide" evidence="1">
    <location>
        <begin position="1"/>
        <end position="23"/>
    </location>
</feature>
<keyword evidence="4" id="KW-1185">Reference proteome</keyword>
<dbReference type="Proteomes" id="UP000603640">
    <property type="component" value="Unassembled WGS sequence"/>
</dbReference>
<sequence>MKTPLRLGIALLLMVVMQGHSFAQTISTTLNDLTNVKTGITRDFSVTTSGPTAQSVLGKLDFTPYNTNDIILQYQAPGATDFTTLTIDANGVATFGPFTLTQTNAVHNFKILFNRGDTYGYTLGMVDATNTSTAIGSSVSGSVTVTTLQEPTINSTLDNIDQDPNGGLETGRNIEWQILADANDRAGEKANIEIALADPAQRNNFTLLYDVRRAIMNGGEPDFQPLTFNSNGVAVIGPAGGETLTAIANNPDINQILRINFSQPGTYTYTVRLRRDEGNIIASVNETVTVTGVAGIDDMIGNTRISVYPTLANGTVRVDLGDVRSADITVTDILGRVVMQVEKASGAVQVNTSRMAKGTYFVKITSGKDVAGSRFVVR</sequence>
<dbReference type="Pfam" id="PF18962">
    <property type="entry name" value="Por_Secre_tail"/>
    <property type="match status" value="1"/>
</dbReference>
<gene>
    <name evidence="3" type="ORF">H8S84_08065</name>
</gene>
<dbReference type="InterPro" id="IPR026444">
    <property type="entry name" value="Secre_tail"/>
</dbReference>
<evidence type="ECO:0000313" key="4">
    <source>
        <dbReference type="Proteomes" id="UP000603640"/>
    </source>
</evidence>
<organism evidence="3 4">
    <name type="scientific">Pontibacter cellulosilyticus</name>
    <dbReference type="NCBI Taxonomy" id="1720253"/>
    <lineage>
        <taxon>Bacteria</taxon>
        <taxon>Pseudomonadati</taxon>
        <taxon>Bacteroidota</taxon>
        <taxon>Cytophagia</taxon>
        <taxon>Cytophagales</taxon>
        <taxon>Hymenobacteraceae</taxon>
        <taxon>Pontibacter</taxon>
    </lineage>
</organism>
<evidence type="ECO:0000256" key="1">
    <source>
        <dbReference type="SAM" id="SignalP"/>
    </source>
</evidence>
<keyword evidence="1" id="KW-0732">Signal</keyword>
<reference evidence="3" key="1">
    <citation type="submission" date="2020-08" db="EMBL/GenBank/DDBJ databases">
        <title>Pontibacter sp. SD6 16S ribosomal RNA gene Genome sequencing and assembly.</title>
        <authorList>
            <person name="Kang M."/>
        </authorList>
    </citation>
    <scope>NUCLEOTIDE SEQUENCE</scope>
    <source>
        <strain evidence="3">SD6</strain>
    </source>
</reference>
<evidence type="ECO:0000259" key="2">
    <source>
        <dbReference type="Pfam" id="PF18962"/>
    </source>
</evidence>
<dbReference type="EMBL" id="JACRVF010000002">
    <property type="protein sequence ID" value="MBC5992784.1"/>
    <property type="molecule type" value="Genomic_DNA"/>
</dbReference>
<dbReference type="AlphaFoldDB" id="A0A923SIG3"/>